<keyword evidence="5" id="KW-0677">Repeat</keyword>
<evidence type="ECO:0000256" key="3">
    <source>
        <dbReference type="ARBA" id="ARBA00022614"/>
    </source>
</evidence>
<evidence type="ECO:0000256" key="2">
    <source>
        <dbReference type="ARBA" id="ARBA00010663"/>
    </source>
</evidence>
<keyword evidence="12" id="KW-1185">Reference proteome</keyword>
<comment type="similarity">
    <text evidence="2 8">Belongs to the G-protein coupled receptor 1 family.</text>
</comment>
<proteinExistence type="inferred from homology"/>
<dbReference type="FunFam" id="1.20.1070.10:FF:000023">
    <property type="entry name" value="Relaxin family peptide receptor 1"/>
    <property type="match status" value="1"/>
</dbReference>
<dbReference type="GO" id="GO:0009755">
    <property type="term" value="P:hormone-mediated signaling pathway"/>
    <property type="evidence" value="ECO:0007669"/>
    <property type="project" value="TreeGrafter"/>
</dbReference>
<dbReference type="PANTHER" id="PTHR24372:SF80">
    <property type="entry name" value="FI21465P1-RELATED"/>
    <property type="match status" value="1"/>
</dbReference>
<evidence type="ECO:0000256" key="8">
    <source>
        <dbReference type="RuleBase" id="RU000688"/>
    </source>
</evidence>
<dbReference type="GO" id="GO:0005886">
    <property type="term" value="C:plasma membrane"/>
    <property type="evidence" value="ECO:0007669"/>
    <property type="project" value="TreeGrafter"/>
</dbReference>
<accession>A0A8K0FYZ2</accession>
<keyword evidence="8" id="KW-0297">G-protein coupled receptor</keyword>
<evidence type="ECO:0000256" key="7">
    <source>
        <dbReference type="ARBA" id="ARBA00023136"/>
    </source>
</evidence>
<evidence type="ECO:0000256" key="6">
    <source>
        <dbReference type="ARBA" id="ARBA00022989"/>
    </source>
</evidence>
<feature type="transmembrane region" description="Helical" evidence="9">
    <location>
        <begin position="356"/>
        <end position="379"/>
    </location>
</feature>
<feature type="transmembrane region" description="Helical" evidence="9">
    <location>
        <begin position="227"/>
        <end position="248"/>
    </location>
</feature>
<dbReference type="SUPFAM" id="SSF81321">
    <property type="entry name" value="Family A G protein-coupled receptor-like"/>
    <property type="match status" value="1"/>
</dbReference>
<dbReference type="PROSITE" id="PS50262">
    <property type="entry name" value="G_PROTEIN_RECEP_F1_2"/>
    <property type="match status" value="1"/>
</dbReference>
<dbReference type="GO" id="GO:0007189">
    <property type="term" value="P:adenylate cyclase-activating G protein-coupled receptor signaling pathway"/>
    <property type="evidence" value="ECO:0007669"/>
    <property type="project" value="TreeGrafter"/>
</dbReference>
<feature type="transmembrane region" description="Helical" evidence="9">
    <location>
        <begin position="280"/>
        <end position="305"/>
    </location>
</feature>
<keyword evidence="8" id="KW-0675">Receptor</keyword>
<dbReference type="PRINTS" id="PR00237">
    <property type="entry name" value="GPCRRHODOPSN"/>
</dbReference>
<dbReference type="EMBL" id="VTPC01089669">
    <property type="protein sequence ID" value="KAF2885780.1"/>
    <property type="molecule type" value="Genomic_DNA"/>
</dbReference>
<reference evidence="11" key="1">
    <citation type="submission" date="2019-08" db="EMBL/GenBank/DDBJ databases">
        <title>The genome of the North American firefly Photinus pyralis.</title>
        <authorList>
            <consortium name="Photinus pyralis genome working group"/>
            <person name="Fallon T.R."/>
            <person name="Sander Lower S.E."/>
            <person name="Weng J.-K."/>
        </authorList>
    </citation>
    <scope>NUCLEOTIDE SEQUENCE</scope>
    <source>
        <strain evidence="11">TRF0915ILg1</strain>
        <tissue evidence="11">Whole body</tissue>
    </source>
</reference>
<evidence type="ECO:0000256" key="4">
    <source>
        <dbReference type="ARBA" id="ARBA00022692"/>
    </source>
</evidence>
<organism evidence="11 12">
    <name type="scientific">Ignelater luminosus</name>
    <name type="common">Cucubano</name>
    <name type="synonym">Pyrophorus luminosus</name>
    <dbReference type="NCBI Taxonomy" id="2038154"/>
    <lineage>
        <taxon>Eukaryota</taxon>
        <taxon>Metazoa</taxon>
        <taxon>Ecdysozoa</taxon>
        <taxon>Arthropoda</taxon>
        <taxon>Hexapoda</taxon>
        <taxon>Insecta</taxon>
        <taxon>Pterygota</taxon>
        <taxon>Neoptera</taxon>
        <taxon>Endopterygota</taxon>
        <taxon>Coleoptera</taxon>
        <taxon>Polyphaga</taxon>
        <taxon>Elateriformia</taxon>
        <taxon>Elateroidea</taxon>
        <taxon>Elateridae</taxon>
        <taxon>Agrypninae</taxon>
        <taxon>Pyrophorini</taxon>
        <taxon>Ignelater</taxon>
    </lineage>
</organism>
<keyword evidence="7 9" id="KW-0472">Membrane</keyword>
<comment type="subcellular location">
    <subcellularLocation>
        <location evidence="1">Membrane</location>
    </subcellularLocation>
</comment>
<dbReference type="Gene3D" id="1.20.1070.10">
    <property type="entry name" value="Rhodopsin 7-helix transmembrane proteins"/>
    <property type="match status" value="1"/>
</dbReference>
<feature type="transmembrane region" description="Helical" evidence="9">
    <location>
        <begin position="325"/>
        <end position="350"/>
    </location>
</feature>
<gene>
    <name evidence="11" type="ORF">ILUMI_20415</name>
</gene>
<evidence type="ECO:0000259" key="10">
    <source>
        <dbReference type="PROSITE" id="PS50262"/>
    </source>
</evidence>
<keyword evidence="8" id="KW-0807">Transducer</keyword>
<dbReference type="InterPro" id="IPR000276">
    <property type="entry name" value="GPCR_Rhodpsn"/>
</dbReference>
<feature type="domain" description="G-protein coupled receptors family 1 profile" evidence="10">
    <location>
        <begin position="121"/>
        <end position="376"/>
    </location>
</feature>
<evidence type="ECO:0000313" key="11">
    <source>
        <dbReference type="EMBL" id="KAF2885780.1"/>
    </source>
</evidence>
<dbReference type="AlphaFoldDB" id="A0A8K0FYZ2"/>
<dbReference type="PROSITE" id="PS00237">
    <property type="entry name" value="G_PROTEIN_RECEP_F1_1"/>
    <property type="match status" value="1"/>
</dbReference>
<evidence type="ECO:0000313" key="12">
    <source>
        <dbReference type="Proteomes" id="UP000801492"/>
    </source>
</evidence>
<keyword evidence="3" id="KW-0433">Leucine-rich repeat</keyword>
<dbReference type="GO" id="GO:0008528">
    <property type="term" value="F:G protein-coupled peptide receptor activity"/>
    <property type="evidence" value="ECO:0007669"/>
    <property type="project" value="TreeGrafter"/>
</dbReference>
<protein>
    <recommendedName>
        <fullName evidence="10">G-protein coupled receptors family 1 profile domain-containing protein</fullName>
    </recommendedName>
</protein>
<comment type="caution">
    <text evidence="11">The sequence shown here is derived from an EMBL/GenBank/DDBJ whole genome shotgun (WGS) entry which is preliminary data.</text>
</comment>
<dbReference type="OrthoDB" id="6022531at2759"/>
<name>A0A8K0FYZ2_IGNLU</name>
<evidence type="ECO:0000256" key="1">
    <source>
        <dbReference type="ARBA" id="ARBA00004370"/>
    </source>
</evidence>
<feature type="transmembrane region" description="Helical" evidence="9">
    <location>
        <begin position="109"/>
        <end position="130"/>
    </location>
</feature>
<dbReference type="CDD" id="cd15137">
    <property type="entry name" value="7tmA_Relaxin_R"/>
    <property type="match status" value="1"/>
</dbReference>
<dbReference type="Pfam" id="PF00001">
    <property type="entry name" value="7tm_1"/>
    <property type="match status" value="1"/>
</dbReference>
<evidence type="ECO:0000256" key="5">
    <source>
        <dbReference type="ARBA" id="ARBA00022737"/>
    </source>
</evidence>
<evidence type="ECO:0000256" key="9">
    <source>
        <dbReference type="SAM" id="Phobius"/>
    </source>
</evidence>
<dbReference type="InterPro" id="IPR017452">
    <property type="entry name" value="GPCR_Rhodpsn_7TM"/>
</dbReference>
<sequence length="442" mass="50111">METNKNSSLRWDTDRHFEDVKKMLPGGVMQEPRWRTASVTMAVTENVVDHRPRQVFGEWNPWRTRYLGNNPLHYIPSDLFYNLEDLASLPLTDGVSSAHHLLEKPVLRYATWITCLIACAGNISVIWGRLTVRDENRVLSFVVRNLAASDLLMGIYLLIIGFHDVKFRNIYNKVSHQWMSSWLCTTAGILAMTSSEVSVLLLVFMSVERCLLITAPFGHLASLTLKPAFSILFSIWTVGIGLAVIPVIEFYSSTRFYGVNSLCFPLHISDPFFLGWKYSAIIMLGVNSASLIIIAVVYCVMFISIWKTRHATSLPLRDFEFAIRFFFIVLTDASCWFPIILVKVFALTGMEISADLYAWLVVFVLPVNSAVNPLLYTFTTPKYRSKINKVAVPLHCIRDYGNMVLSDNIRRQSPQSHLDTGSTPTTSRCGQKAVAVTEIKRY</sequence>
<feature type="transmembrane region" description="Helical" evidence="9">
    <location>
        <begin position="142"/>
        <end position="162"/>
    </location>
</feature>
<keyword evidence="6 9" id="KW-1133">Transmembrane helix</keyword>
<feature type="transmembrane region" description="Helical" evidence="9">
    <location>
        <begin position="182"/>
        <end position="207"/>
    </location>
</feature>
<dbReference type="Proteomes" id="UP000801492">
    <property type="component" value="Unassembled WGS sequence"/>
</dbReference>
<keyword evidence="4 8" id="KW-0812">Transmembrane</keyword>
<dbReference type="PANTHER" id="PTHR24372">
    <property type="entry name" value="GLYCOPROTEIN HORMONE RECEPTOR"/>
    <property type="match status" value="1"/>
</dbReference>